<gene>
    <name evidence="7" type="ORF">FYJ68_04600</name>
</gene>
<dbReference type="InterPro" id="IPR013148">
    <property type="entry name" value="Glyco_hydro_32_N"/>
</dbReference>
<dbReference type="Proteomes" id="UP000469325">
    <property type="component" value="Unassembled WGS sequence"/>
</dbReference>
<dbReference type="PANTHER" id="PTHR43101:SF1">
    <property type="entry name" value="BETA-FRUCTOSIDASE"/>
    <property type="match status" value="1"/>
</dbReference>
<dbReference type="Gene3D" id="2.60.120.560">
    <property type="entry name" value="Exo-inulinase, domain 1"/>
    <property type="match status" value="1"/>
</dbReference>
<dbReference type="InterPro" id="IPR051214">
    <property type="entry name" value="GH32_Enzymes"/>
</dbReference>
<dbReference type="Pfam" id="PF00251">
    <property type="entry name" value="Glyco_hydro_32N"/>
    <property type="match status" value="1"/>
</dbReference>
<evidence type="ECO:0000256" key="3">
    <source>
        <dbReference type="ARBA" id="ARBA00023295"/>
    </source>
</evidence>
<dbReference type="Gene3D" id="2.115.10.20">
    <property type="entry name" value="Glycosyl hydrolase domain, family 43"/>
    <property type="match status" value="1"/>
</dbReference>
<feature type="domain" description="Glycosyl hydrolase family 32 C-terminal" evidence="6">
    <location>
        <begin position="231"/>
        <end position="259"/>
    </location>
</feature>
<keyword evidence="8" id="KW-1185">Reference proteome</keyword>
<evidence type="ECO:0000256" key="4">
    <source>
        <dbReference type="RuleBase" id="RU362110"/>
    </source>
</evidence>
<evidence type="ECO:0000259" key="5">
    <source>
        <dbReference type="Pfam" id="PF00251"/>
    </source>
</evidence>
<dbReference type="EMBL" id="VUNC01000003">
    <property type="protein sequence ID" value="MST72388.1"/>
    <property type="molecule type" value="Genomic_DNA"/>
</dbReference>
<dbReference type="SUPFAM" id="SSF49899">
    <property type="entry name" value="Concanavalin A-like lectins/glucanases"/>
    <property type="match status" value="1"/>
</dbReference>
<evidence type="ECO:0000256" key="2">
    <source>
        <dbReference type="ARBA" id="ARBA00022801"/>
    </source>
</evidence>
<dbReference type="RefSeq" id="WP_154434472.1">
    <property type="nucleotide sequence ID" value="NZ_VUNC01000003.1"/>
</dbReference>
<dbReference type="InterPro" id="IPR013320">
    <property type="entry name" value="ConA-like_dom_sf"/>
</dbReference>
<protein>
    <recommendedName>
        <fullName evidence="9">Glycosyl hydrolase family 32 C-terminal domain-containing protein</fullName>
    </recommendedName>
</protein>
<keyword evidence="3 4" id="KW-0326">Glycosidase</keyword>
<reference evidence="7 8" key="1">
    <citation type="submission" date="2019-08" db="EMBL/GenBank/DDBJ databases">
        <title>In-depth cultivation of the pig gut microbiome towards novel bacterial diversity and tailored functional studies.</title>
        <authorList>
            <person name="Wylensek D."/>
            <person name="Hitch T.C.A."/>
            <person name="Clavel T."/>
        </authorList>
    </citation>
    <scope>NUCLEOTIDE SEQUENCE [LARGE SCALE GENOMIC DNA]</scope>
    <source>
        <strain evidence="7 8">CA-Schmier-601-WT-1</strain>
    </source>
</reference>
<evidence type="ECO:0000313" key="8">
    <source>
        <dbReference type="Proteomes" id="UP000469325"/>
    </source>
</evidence>
<keyword evidence="2 4" id="KW-0378">Hydrolase</keyword>
<dbReference type="GO" id="GO:0016798">
    <property type="term" value="F:hydrolase activity, acting on glycosyl bonds"/>
    <property type="evidence" value="ECO:0007669"/>
    <property type="project" value="UniProtKB-KW"/>
</dbReference>
<dbReference type="SUPFAM" id="SSF75005">
    <property type="entry name" value="Arabinanase/levansucrase/invertase"/>
    <property type="match status" value="1"/>
</dbReference>
<dbReference type="AlphaFoldDB" id="A0A6N7XMC9"/>
<dbReference type="PANTHER" id="PTHR43101">
    <property type="entry name" value="BETA-FRUCTOSIDASE"/>
    <property type="match status" value="1"/>
</dbReference>
<dbReference type="InterPro" id="IPR013189">
    <property type="entry name" value="Glyco_hydro_32_C"/>
</dbReference>
<comment type="similarity">
    <text evidence="1 4">Belongs to the glycosyl hydrolase 32 family.</text>
</comment>
<sequence>MSQDSWRNAFHLMPVTGTIDRVDGFCQRDGSYMVDAHQTLAGSASRPVRFSSHNLIHWSVERNPQPEPTADDPQVPAAMPGELVDYGFDFSSPQEFVDDEGRTLAIALMRTPDTPYVNTRGGLKWENCLTIPRQVGRAEDGSVTQLPVEELAELHTFEASMDPHAGGLFRSHRADIRLQGITGEKFTVVLDEELYVRHREGVLYLGFRGPNPHTVGGGRTEVGAPIGHVDDLRIVVDESAVELFANGGRYAFATRWFPLTKTMLVRMNVDAAFARGWGMADGVSDTYRG</sequence>
<dbReference type="InterPro" id="IPR023296">
    <property type="entry name" value="Glyco_hydro_beta-prop_sf"/>
</dbReference>
<proteinExistence type="inferred from homology"/>
<evidence type="ECO:0000313" key="7">
    <source>
        <dbReference type="EMBL" id="MST72388.1"/>
    </source>
</evidence>
<organism evidence="7 8">
    <name type="scientific">Olsenella porci</name>
    <dbReference type="NCBI Taxonomy" id="2652279"/>
    <lineage>
        <taxon>Bacteria</taxon>
        <taxon>Bacillati</taxon>
        <taxon>Actinomycetota</taxon>
        <taxon>Coriobacteriia</taxon>
        <taxon>Coriobacteriales</taxon>
        <taxon>Atopobiaceae</taxon>
        <taxon>Olsenella</taxon>
    </lineage>
</organism>
<evidence type="ECO:0000259" key="6">
    <source>
        <dbReference type="Pfam" id="PF08244"/>
    </source>
</evidence>
<dbReference type="Pfam" id="PF08244">
    <property type="entry name" value="Glyco_hydro_32C"/>
    <property type="match status" value="1"/>
</dbReference>
<evidence type="ECO:0000256" key="1">
    <source>
        <dbReference type="ARBA" id="ARBA00009902"/>
    </source>
</evidence>
<evidence type="ECO:0008006" key="9">
    <source>
        <dbReference type="Google" id="ProtNLM"/>
    </source>
</evidence>
<accession>A0A6N7XMC9</accession>
<feature type="domain" description="Glycosyl hydrolase family 32 N-terminal" evidence="5">
    <location>
        <begin position="81"/>
        <end position="144"/>
    </location>
</feature>
<comment type="caution">
    <text evidence="7">The sequence shown here is derived from an EMBL/GenBank/DDBJ whole genome shotgun (WGS) entry which is preliminary data.</text>
</comment>
<name>A0A6N7XMC9_9ACTN</name>